<feature type="region of interest" description="Disordered" evidence="1">
    <location>
        <begin position="29"/>
        <end position="60"/>
    </location>
</feature>
<keyword evidence="3" id="KW-1185">Reference proteome</keyword>
<accession>A0A919KXK3</accession>
<reference evidence="2" key="2">
    <citation type="submission" date="2020-09" db="EMBL/GenBank/DDBJ databases">
        <authorList>
            <person name="Sun Q."/>
            <person name="Ohkuma M."/>
        </authorList>
    </citation>
    <scope>NUCLEOTIDE SEQUENCE</scope>
    <source>
        <strain evidence="2">JCM 5069</strain>
    </source>
</reference>
<name>A0A919KXK3_9ACTN</name>
<comment type="caution">
    <text evidence="2">The sequence shown here is derived from an EMBL/GenBank/DDBJ whole genome shotgun (WGS) entry which is preliminary data.</text>
</comment>
<gene>
    <name evidence="2" type="ORF">GCM10018793_22420</name>
</gene>
<dbReference type="AlphaFoldDB" id="A0A919KXK3"/>
<evidence type="ECO:0000313" key="2">
    <source>
        <dbReference type="EMBL" id="GHH76527.1"/>
    </source>
</evidence>
<proteinExistence type="predicted"/>
<organism evidence="2 3">
    <name type="scientific">Streptomyces sulfonofaciens</name>
    <dbReference type="NCBI Taxonomy" id="68272"/>
    <lineage>
        <taxon>Bacteria</taxon>
        <taxon>Bacillati</taxon>
        <taxon>Actinomycetota</taxon>
        <taxon>Actinomycetes</taxon>
        <taxon>Kitasatosporales</taxon>
        <taxon>Streptomycetaceae</taxon>
        <taxon>Streptomyces</taxon>
    </lineage>
</organism>
<feature type="compositionally biased region" description="Low complexity" evidence="1">
    <location>
        <begin position="29"/>
        <end position="52"/>
    </location>
</feature>
<dbReference type="Proteomes" id="UP000603708">
    <property type="component" value="Unassembled WGS sequence"/>
</dbReference>
<evidence type="ECO:0000313" key="3">
    <source>
        <dbReference type="Proteomes" id="UP000603708"/>
    </source>
</evidence>
<evidence type="ECO:0000256" key="1">
    <source>
        <dbReference type="SAM" id="MobiDB-lite"/>
    </source>
</evidence>
<reference evidence="2" key="1">
    <citation type="journal article" date="2014" name="Int. J. Syst. Evol. Microbiol.">
        <title>Complete genome sequence of Corynebacterium casei LMG S-19264T (=DSM 44701T), isolated from a smear-ripened cheese.</title>
        <authorList>
            <consortium name="US DOE Joint Genome Institute (JGI-PGF)"/>
            <person name="Walter F."/>
            <person name="Albersmeier A."/>
            <person name="Kalinowski J."/>
            <person name="Ruckert C."/>
        </authorList>
    </citation>
    <scope>NUCLEOTIDE SEQUENCE</scope>
    <source>
        <strain evidence="2">JCM 5069</strain>
    </source>
</reference>
<sequence>MAHGGFCKLPSGSVVVALTLPRPTAEAAKAPGAAAYHDGAPGSAATGATPPGGSTPGGERGTVRVLVHAANRSRALTRLRNLGLRSVYLRGNSHPPTPDEVTAVLHHPDGLIWRTAPLRPNELWHPIKALFARPGPDVPAGGNLASAPARGPAPGSVLAALPGYAPESPLTVPEAWTAGAP</sequence>
<protein>
    <submittedName>
        <fullName evidence="2">Uncharacterized protein</fullName>
    </submittedName>
</protein>
<dbReference type="EMBL" id="BNCD01000005">
    <property type="protein sequence ID" value="GHH76527.1"/>
    <property type="molecule type" value="Genomic_DNA"/>
</dbReference>